<name>A0ACB8KQY9_CITSI</name>
<dbReference type="EMBL" id="CM039174">
    <property type="protein sequence ID" value="KAH9756825.1"/>
    <property type="molecule type" value="Genomic_DNA"/>
</dbReference>
<evidence type="ECO:0000313" key="2">
    <source>
        <dbReference type="Proteomes" id="UP000829398"/>
    </source>
</evidence>
<proteinExistence type="predicted"/>
<keyword evidence="2" id="KW-1185">Reference proteome</keyword>
<dbReference type="Proteomes" id="UP000829398">
    <property type="component" value="Chromosome 5"/>
</dbReference>
<organism evidence="1 2">
    <name type="scientific">Citrus sinensis</name>
    <name type="common">Sweet orange</name>
    <name type="synonym">Citrus aurantium var. sinensis</name>
    <dbReference type="NCBI Taxonomy" id="2711"/>
    <lineage>
        <taxon>Eukaryota</taxon>
        <taxon>Viridiplantae</taxon>
        <taxon>Streptophyta</taxon>
        <taxon>Embryophyta</taxon>
        <taxon>Tracheophyta</taxon>
        <taxon>Spermatophyta</taxon>
        <taxon>Magnoliopsida</taxon>
        <taxon>eudicotyledons</taxon>
        <taxon>Gunneridae</taxon>
        <taxon>Pentapetalae</taxon>
        <taxon>rosids</taxon>
        <taxon>malvids</taxon>
        <taxon>Sapindales</taxon>
        <taxon>Rutaceae</taxon>
        <taxon>Aurantioideae</taxon>
        <taxon>Citrus</taxon>
    </lineage>
</organism>
<evidence type="ECO:0000313" key="1">
    <source>
        <dbReference type="EMBL" id="KAH9756825.1"/>
    </source>
</evidence>
<accession>A0ACB8KQY9</accession>
<comment type="caution">
    <text evidence="1">The sequence shown here is derived from an EMBL/GenBank/DDBJ whole genome shotgun (WGS) entry which is preliminary data.</text>
</comment>
<sequence length="150" mass="17862">MARRRHSHNAVRITYYVESPNVRSHHKIKPHPFSRKPQTTRTCGYDRRAELLAYANHLREADPETVYWSRKFQSSKPKKWKWSATPARVRAIFHQIFQGTRGRWKYERMVPEEKISSRKKNSSRRSISLFCRKLKCALKELPFGGNCSKM</sequence>
<protein>
    <submittedName>
        <fullName evidence="1">Uncharacterized protein</fullName>
    </submittedName>
</protein>
<reference evidence="2" key="1">
    <citation type="journal article" date="2023" name="Hortic. Res.">
        <title>A chromosome-level phased genome enabling allele-level studies in sweet orange: a case study on citrus Huanglongbing tolerance.</title>
        <authorList>
            <person name="Wu B."/>
            <person name="Yu Q."/>
            <person name="Deng Z."/>
            <person name="Duan Y."/>
            <person name="Luo F."/>
            <person name="Gmitter F. Jr."/>
        </authorList>
    </citation>
    <scope>NUCLEOTIDE SEQUENCE [LARGE SCALE GENOMIC DNA]</scope>
    <source>
        <strain evidence="2">cv. Valencia</strain>
    </source>
</reference>
<gene>
    <name evidence="1" type="ORF">KPL71_016202</name>
</gene>